<dbReference type="AlphaFoldDB" id="A0A8J5WT18"/>
<comment type="caution">
    <text evidence="2">The sequence shown here is derived from an EMBL/GenBank/DDBJ whole genome shotgun (WGS) entry which is preliminary data.</text>
</comment>
<proteinExistence type="predicted"/>
<organism evidence="2 3">
    <name type="scientific">Zizania palustris</name>
    <name type="common">Northern wild rice</name>
    <dbReference type="NCBI Taxonomy" id="103762"/>
    <lineage>
        <taxon>Eukaryota</taxon>
        <taxon>Viridiplantae</taxon>
        <taxon>Streptophyta</taxon>
        <taxon>Embryophyta</taxon>
        <taxon>Tracheophyta</taxon>
        <taxon>Spermatophyta</taxon>
        <taxon>Magnoliopsida</taxon>
        <taxon>Liliopsida</taxon>
        <taxon>Poales</taxon>
        <taxon>Poaceae</taxon>
        <taxon>BOP clade</taxon>
        <taxon>Oryzoideae</taxon>
        <taxon>Oryzeae</taxon>
        <taxon>Zizaniinae</taxon>
        <taxon>Zizania</taxon>
    </lineage>
</organism>
<gene>
    <name evidence="2" type="ORF">GUJ93_ZPchr0012g19372</name>
</gene>
<protein>
    <submittedName>
        <fullName evidence="2">Uncharacterized protein</fullName>
    </submittedName>
</protein>
<reference evidence="2" key="1">
    <citation type="journal article" date="2021" name="bioRxiv">
        <title>Whole Genome Assembly and Annotation of Northern Wild Rice, Zizania palustris L., Supports a Whole Genome Duplication in the Zizania Genus.</title>
        <authorList>
            <person name="Haas M."/>
            <person name="Kono T."/>
            <person name="Macchietto M."/>
            <person name="Millas R."/>
            <person name="McGilp L."/>
            <person name="Shao M."/>
            <person name="Duquette J."/>
            <person name="Hirsch C.N."/>
            <person name="Kimball J."/>
        </authorList>
    </citation>
    <scope>NUCLEOTIDE SEQUENCE</scope>
    <source>
        <tissue evidence="2">Fresh leaf tissue</tissue>
    </source>
</reference>
<evidence type="ECO:0000313" key="2">
    <source>
        <dbReference type="EMBL" id="KAG8094644.1"/>
    </source>
</evidence>
<feature type="region of interest" description="Disordered" evidence="1">
    <location>
        <begin position="1"/>
        <end position="36"/>
    </location>
</feature>
<reference evidence="2" key="2">
    <citation type="submission" date="2021-02" db="EMBL/GenBank/DDBJ databases">
        <authorList>
            <person name="Kimball J.A."/>
            <person name="Haas M.W."/>
            <person name="Macchietto M."/>
            <person name="Kono T."/>
            <person name="Duquette J."/>
            <person name="Shao M."/>
        </authorList>
    </citation>
    <scope>NUCLEOTIDE SEQUENCE</scope>
    <source>
        <tissue evidence="2">Fresh leaf tissue</tissue>
    </source>
</reference>
<dbReference type="Proteomes" id="UP000729402">
    <property type="component" value="Unassembled WGS sequence"/>
</dbReference>
<keyword evidence="3" id="KW-1185">Reference proteome</keyword>
<dbReference type="EMBL" id="JAAALK010000080">
    <property type="protein sequence ID" value="KAG8094644.1"/>
    <property type="molecule type" value="Genomic_DNA"/>
</dbReference>
<evidence type="ECO:0000256" key="1">
    <source>
        <dbReference type="SAM" id="MobiDB-lite"/>
    </source>
</evidence>
<sequence>MRVSGRGFTRGAQRSKTAGMEAYRDAGGRNPAQMAGGRRAACRTWEEGLEVGFRDFCFVAACAAAARSEETAARRASCAARGIAMRFREKRLRYGWLGLGTLWACEPPNLLLA</sequence>
<name>A0A8J5WT18_ZIZPA</name>
<evidence type="ECO:0000313" key="3">
    <source>
        <dbReference type="Proteomes" id="UP000729402"/>
    </source>
</evidence>
<accession>A0A8J5WT18</accession>